<evidence type="ECO:0008006" key="3">
    <source>
        <dbReference type="Google" id="ProtNLM"/>
    </source>
</evidence>
<protein>
    <recommendedName>
        <fullName evidence="3">DDE Tnp4 domain-containing protein</fullName>
    </recommendedName>
</protein>
<evidence type="ECO:0000313" key="1">
    <source>
        <dbReference type="EMBL" id="KNZ59279.1"/>
    </source>
</evidence>
<organism evidence="1 2">
    <name type="scientific">Puccinia sorghi</name>
    <dbReference type="NCBI Taxonomy" id="27349"/>
    <lineage>
        <taxon>Eukaryota</taxon>
        <taxon>Fungi</taxon>
        <taxon>Dikarya</taxon>
        <taxon>Basidiomycota</taxon>
        <taxon>Pucciniomycotina</taxon>
        <taxon>Pucciniomycetes</taxon>
        <taxon>Pucciniales</taxon>
        <taxon>Pucciniaceae</taxon>
        <taxon>Puccinia</taxon>
    </lineage>
</organism>
<sequence>MIIFLQSKYFLNPVSNKFSNPLAIATSHPGSNVNGEAFLRLKNLFQVGYQTIKLYTTRVIKMAITNLIARKSELIDRNVNFNYHLANSQLRIKHAVDILKVLFSTLYEMRTQIRNHKEMKVTINWVISCIVLHIILEHLKDLWNELYEEDDPDSAPVVDNMDNSNDGIHGILHCKKKNTCSTACKASWDFLHVNCRQLSKSFFQCYTQSLLPILKNLSEFYHI</sequence>
<accession>A0A0L6VEX6</accession>
<dbReference type="Proteomes" id="UP000037035">
    <property type="component" value="Unassembled WGS sequence"/>
</dbReference>
<dbReference type="VEuPathDB" id="FungiDB:VP01_1769g4"/>
<name>A0A0L6VEX6_9BASI</name>
<dbReference type="OrthoDB" id="2649667at2759"/>
<evidence type="ECO:0000313" key="2">
    <source>
        <dbReference type="Proteomes" id="UP000037035"/>
    </source>
</evidence>
<dbReference type="EMBL" id="LAVV01006580">
    <property type="protein sequence ID" value="KNZ59279.1"/>
    <property type="molecule type" value="Genomic_DNA"/>
</dbReference>
<gene>
    <name evidence="1" type="ORF">VP01_1769g4</name>
</gene>
<reference evidence="1 2" key="1">
    <citation type="submission" date="2015-08" db="EMBL/GenBank/DDBJ databases">
        <title>Next Generation Sequencing and Analysis of the Genome of Puccinia sorghi L Schw, the Causal Agent of Maize Common Rust.</title>
        <authorList>
            <person name="Rochi L."/>
            <person name="Burguener G."/>
            <person name="Darino M."/>
            <person name="Turjanski A."/>
            <person name="Kreff E."/>
            <person name="Dieguez M.J."/>
            <person name="Sacco F."/>
        </authorList>
    </citation>
    <scope>NUCLEOTIDE SEQUENCE [LARGE SCALE GENOMIC DNA]</scope>
    <source>
        <strain evidence="1 2">RO10H11247</strain>
    </source>
</reference>
<dbReference type="AlphaFoldDB" id="A0A0L6VEX6"/>
<proteinExistence type="predicted"/>
<keyword evidence="2" id="KW-1185">Reference proteome</keyword>
<comment type="caution">
    <text evidence="1">The sequence shown here is derived from an EMBL/GenBank/DDBJ whole genome shotgun (WGS) entry which is preliminary data.</text>
</comment>